<dbReference type="InterPro" id="IPR015422">
    <property type="entry name" value="PyrdxlP-dep_Trfase_small"/>
</dbReference>
<dbReference type="Gene3D" id="3.40.640.10">
    <property type="entry name" value="Type I PLP-dependent aspartate aminotransferase-like (Major domain)"/>
    <property type="match status" value="1"/>
</dbReference>
<dbReference type="GO" id="GO:0030170">
    <property type="term" value="F:pyridoxal phosphate binding"/>
    <property type="evidence" value="ECO:0007669"/>
    <property type="project" value="InterPro"/>
</dbReference>
<dbReference type="SUPFAM" id="SSF53383">
    <property type="entry name" value="PLP-dependent transferases"/>
    <property type="match status" value="1"/>
</dbReference>
<keyword evidence="2" id="KW-0032">Aminotransferase</keyword>
<dbReference type="EMBL" id="CAFAAF010000001">
    <property type="protein sequence ID" value="CAB4782171.1"/>
    <property type="molecule type" value="Genomic_DNA"/>
</dbReference>
<evidence type="ECO:0000256" key="3">
    <source>
        <dbReference type="ARBA" id="ARBA00022679"/>
    </source>
</evidence>
<dbReference type="PANTHER" id="PTHR42832:SF3">
    <property type="entry name" value="L-GLUTAMINE--4-(METHYLSULFANYL)-2-OXOBUTANOATE AMINOTRANSFERASE"/>
    <property type="match status" value="1"/>
</dbReference>
<reference evidence="5" key="1">
    <citation type="submission" date="2020-05" db="EMBL/GenBank/DDBJ databases">
        <authorList>
            <person name="Chiriac C."/>
            <person name="Salcher M."/>
            <person name="Ghai R."/>
            <person name="Kavagutti S V."/>
        </authorList>
    </citation>
    <scope>NUCLEOTIDE SEQUENCE</scope>
</reference>
<dbReference type="InterPro" id="IPR050881">
    <property type="entry name" value="LL-DAP_aminotransferase"/>
</dbReference>
<proteinExistence type="predicted"/>
<evidence type="ECO:0000256" key="1">
    <source>
        <dbReference type="ARBA" id="ARBA00001933"/>
    </source>
</evidence>
<evidence type="ECO:0000256" key="2">
    <source>
        <dbReference type="ARBA" id="ARBA00022576"/>
    </source>
</evidence>
<dbReference type="GO" id="GO:0008483">
    <property type="term" value="F:transaminase activity"/>
    <property type="evidence" value="ECO:0007669"/>
    <property type="project" value="UniProtKB-KW"/>
</dbReference>
<evidence type="ECO:0000313" key="5">
    <source>
        <dbReference type="EMBL" id="CAB4782171.1"/>
    </source>
</evidence>
<name>A0A6J6WB17_9ZZZZ</name>
<dbReference type="InterPro" id="IPR015424">
    <property type="entry name" value="PyrdxlP-dep_Trfase"/>
</dbReference>
<gene>
    <name evidence="5" type="ORF">UFOPK2978_00015</name>
</gene>
<dbReference type="CDD" id="cd00609">
    <property type="entry name" value="AAT_like"/>
    <property type="match status" value="1"/>
</dbReference>
<accession>A0A6J6WB17</accession>
<dbReference type="NCBIfam" id="TIGR03539">
    <property type="entry name" value="DapC_actino"/>
    <property type="match status" value="1"/>
</dbReference>
<dbReference type="PANTHER" id="PTHR42832">
    <property type="entry name" value="AMINO ACID AMINOTRANSFERASE"/>
    <property type="match status" value="1"/>
</dbReference>
<comment type="cofactor">
    <cofactor evidence="1">
        <name>pyridoxal 5'-phosphate</name>
        <dbReference type="ChEBI" id="CHEBI:597326"/>
    </cofactor>
</comment>
<dbReference type="InterPro" id="IPR015421">
    <property type="entry name" value="PyrdxlP-dep_Trfase_major"/>
</dbReference>
<dbReference type="Pfam" id="PF00155">
    <property type="entry name" value="Aminotran_1_2"/>
    <property type="match status" value="1"/>
</dbReference>
<dbReference type="InterPro" id="IPR004838">
    <property type="entry name" value="NHTrfase_class1_PyrdxlP-BS"/>
</dbReference>
<dbReference type="PROSITE" id="PS00105">
    <property type="entry name" value="AA_TRANSFER_CLASS_1"/>
    <property type="match status" value="1"/>
</dbReference>
<dbReference type="AlphaFoldDB" id="A0A6J6WB17"/>
<protein>
    <submittedName>
        <fullName evidence="5">Unannotated protein</fullName>
    </submittedName>
</protein>
<keyword evidence="3" id="KW-0808">Transferase</keyword>
<evidence type="ECO:0000259" key="4">
    <source>
        <dbReference type="Pfam" id="PF00155"/>
    </source>
</evidence>
<sequence>MQMSLLLRQKLPDFPWDALAPYGAIAKRHPQGAIDLSVGTPVDATPEFIQQAFREASNSPSYPVTVGTPELREAITSWAKKYLGATGEFGVLPLIGSKEFVAWLPTFIEAQSVLYPDVAYPTYLVGSLLAQAEATPVSLQASTWPAADMAWVNSPSNPTGRVHSESEFRAAIEWSRKNKSVVVSDECYLEFGDTVTPTSILQYTGGDNTNILAVHSLSKRSSMAGYRAAFIVGDPALIARILEVRKHAGMMVPLPVQIAMIAALSNEDHVAEQRARYNARRATLAPALRAAGFTIENSEAGLYIWATRNENCWESVSWLAELGIIATPGVFYGDNGASHIRIAMTATDAQISEAASRITSKVGA</sequence>
<dbReference type="InterPro" id="IPR004839">
    <property type="entry name" value="Aminotransferase_I/II_large"/>
</dbReference>
<organism evidence="5">
    <name type="scientific">freshwater metagenome</name>
    <dbReference type="NCBI Taxonomy" id="449393"/>
    <lineage>
        <taxon>unclassified sequences</taxon>
        <taxon>metagenomes</taxon>
        <taxon>ecological metagenomes</taxon>
    </lineage>
</organism>
<dbReference type="InterPro" id="IPR019880">
    <property type="entry name" value="OxyQ"/>
</dbReference>
<feature type="domain" description="Aminotransferase class I/classII large" evidence="4">
    <location>
        <begin position="34"/>
        <end position="358"/>
    </location>
</feature>
<dbReference type="Gene3D" id="3.90.1150.10">
    <property type="entry name" value="Aspartate Aminotransferase, domain 1"/>
    <property type="match status" value="1"/>
</dbReference>